<evidence type="ECO:0000256" key="6">
    <source>
        <dbReference type="ARBA" id="ARBA00038471"/>
    </source>
</evidence>
<proteinExistence type="inferred from homology"/>
<sequence>MEAKTIAYILSSLLILSTLQTSSASFSTAKTSNKYTNFVKTACNSTTYSKLCYKSLSPYASTIKNDNLNLCNSALSVSLKAAKDASSLVTSLSKQKGLSKGDAAVIKDCISELGDTIDELKQSMQAMGSLKGSSSEMAFQIDNVKTWVSAAITDENTCTDGFDGWKVSSSVKKKISKSIQNVAKLTSNALAFINNMANSFLLLLLLSILHIASPAQLAATTKTSNTTSAKNFIKASCRVTTYPALCVQSLSPYAPSIQQSPHRLIQTSLALSLAGARSAKTFVSKLTKFKGLKPTERAAIKDCYEETDDAVDRLSSSINELKIMDKAKSQEEFQWSLSNVQTWMSTALTDLSTCIDGFEGRKMDGKVKTSINERVVYVEQVTSNALALINKFAAKH</sequence>
<evidence type="ECO:0000256" key="5">
    <source>
        <dbReference type="ARBA" id="ARBA00023157"/>
    </source>
</evidence>
<keyword evidence="3" id="KW-0964">Secreted</keyword>
<evidence type="ECO:0000256" key="4">
    <source>
        <dbReference type="ARBA" id="ARBA00022729"/>
    </source>
</evidence>
<comment type="caution">
    <text evidence="9">The sequence shown here is derived from an EMBL/GenBank/DDBJ whole genome shotgun (WGS) entry which is preliminary data.</text>
</comment>
<dbReference type="AlphaFoldDB" id="A0A9Q0J4U4"/>
<protein>
    <recommendedName>
        <fullName evidence="8">Pectinesterase inhibitor domain-containing protein</fullName>
    </recommendedName>
</protein>
<dbReference type="FunFam" id="1.20.140.40:FF:000006">
    <property type="entry name" value="Pectinesterase inhibitor 3"/>
    <property type="match status" value="1"/>
</dbReference>
<dbReference type="InterPro" id="IPR051955">
    <property type="entry name" value="PME_Inhibitor"/>
</dbReference>
<keyword evidence="10" id="KW-1185">Reference proteome</keyword>
<evidence type="ECO:0000313" key="9">
    <source>
        <dbReference type="EMBL" id="KAJ4828418.1"/>
    </source>
</evidence>
<feature type="domain" description="Pectinesterase inhibitor" evidence="8">
    <location>
        <begin position="228"/>
        <end position="388"/>
    </location>
</feature>
<gene>
    <name evidence="9" type="ORF">Tsubulata_022874</name>
</gene>
<dbReference type="SUPFAM" id="SSF101148">
    <property type="entry name" value="Plant invertase/pectin methylesterase inhibitor"/>
    <property type="match status" value="2"/>
</dbReference>
<keyword evidence="4 7" id="KW-0732">Signal</keyword>
<dbReference type="Pfam" id="PF04043">
    <property type="entry name" value="PMEI"/>
    <property type="match status" value="2"/>
</dbReference>
<comment type="similarity">
    <text evidence="6">Belongs to the PMEI family.</text>
</comment>
<keyword evidence="2" id="KW-0052">Apoplast</keyword>
<evidence type="ECO:0000256" key="2">
    <source>
        <dbReference type="ARBA" id="ARBA00022523"/>
    </source>
</evidence>
<feature type="chain" id="PRO_5040393310" description="Pectinesterase inhibitor domain-containing protein" evidence="7">
    <location>
        <begin position="25"/>
        <end position="396"/>
    </location>
</feature>
<evidence type="ECO:0000256" key="7">
    <source>
        <dbReference type="SAM" id="SignalP"/>
    </source>
</evidence>
<evidence type="ECO:0000259" key="8">
    <source>
        <dbReference type="SMART" id="SM00856"/>
    </source>
</evidence>
<evidence type="ECO:0000256" key="3">
    <source>
        <dbReference type="ARBA" id="ARBA00022525"/>
    </source>
</evidence>
<dbReference type="GO" id="GO:0048046">
    <property type="term" value="C:apoplast"/>
    <property type="evidence" value="ECO:0007669"/>
    <property type="project" value="UniProtKB-SubCell"/>
</dbReference>
<dbReference type="Gene3D" id="1.20.140.40">
    <property type="entry name" value="Invertase/pectin methylesterase inhibitor family protein"/>
    <property type="match status" value="2"/>
</dbReference>
<organism evidence="9 10">
    <name type="scientific">Turnera subulata</name>
    <dbReference type="NCBI Taxonomy" id="218843"/>
    <lineage>
        <taxon>Eukaryota</taxon>
        <taxon>Viridiplantae</taxon>
        <taxon>Streptophyta</taxon>
        <taxon>Embryophyta</taxon>
        <taxon>Tracheophyta</taxon>
        <taxon>Spermatophyta</taxon>
        <taxon>Magnoliopsida</taxon>
        <taxon>eudicotyledons</taxon>
        <taxon>Gunneridae</taxon>
        <taxon>Pentapetalae</taxon>
        <taxon>rosids</taxon>
        <taxon>fabids</taxon>
        <taxon>Malpighiales</taxon>
        <taxon>Passifloraceae</taxon>
        <taxon>Turnera</taxon>
    </lineage>
</organism>
<dbReference type="InterPro" id="IPR006501">
    <property type="entry name" value="Pectinesterase_inhib_dom"/>
</dbReference>
<dbReference type="Proteomes" id="UP001141552">
    <property type="component" value="Unassembled WGS sequence"/>
</dbReference>
<comment type="subcellular location">
    <subcellularLocation>
        <location evidence="1">Secreted</location>
        <location evidence="1">Extracellular space</location>
        <location evidence="1">Apoplast</location>
    </subcellularLocation>
</comment>
<dbReference type="CDD" id="cd15798">
    <property type="entry name" value="PMEI-like_3"/>
    <property type="match status" value="2"/>
</dbReference>
<dbReference type="PANTHER" id="PTHR31080">
    <property type="entry name" value="PECTINESTERASE INHIBITOR-LIKE"/>
    <property type="match status" value="1"/>
</dbReference>
<evidence type="ECO:0000313" key="10">
    <source>
        <dbReference type="Proteomes" id="UP001141552"/>
    </source>
</evidence>
<feature type="domain" description="Pectinesterase inhibitor" evidence="8">
    <location>
        <begin position="34"/>
        <end position="192"/>
    </location>
</feature>
<dbReference type="FunFam" id="1.20.140.40:FF:000005">
    <property type="entry name" value="Pectin methylesterase inhibitor 1"/>
    <property type="match status" value="1"/>
</dbReference>
<dbReference type="InterPro" id="IPR035513">
    <property type="entry name" value="Invertase/methylesterase_inhib"/>
</dbReference>
<feature type="signal peptide" evidence="7">
    <location>
        <begin position="1"/>
        <end position="24"/>
    </location>
</feature>
<dbReference type="SMART" id="SM00856">
    <property type="entry name" value="PMEI"/>
    <property type="match status" value="2"/>
</dbReference>
<evidence type="ECO:0000256" key="1">
    <source>
        <dbReference type="ARBA" id="ARBA00004271"/>
    </source>
</evidence>
<dbReference type="OrthoDB" id="1430376at2759"/>
<keyword evidence="5" id="KW-1015">Disulfide bond</keyword>
<name>A0A9Q0J4U4_9ROSI</name>
<reference evidence="9" key="1">
    <citation type="submission" date="2022-02" db="EMBL/GenBank/DDBJ databases">
        <authorList>
            <person name="Henning P.M."/>
            <person name="McCubbin A.G."/>
            <person name="Shore J.S."/>
        </authorList>
    </citation>
    <scope>NUCLEOTIDE SEQUENCE</scope>
    <source>
        <strain evidence="9">F60SS</strain>
        <tissue evidence="9">Leaves</tissue>
    </source>
</reference>
<reference evidence="9" key="2">
    <citation type="journal article" date="2023" name="Plants (Basel)">
        <title>Annotation of the Turnera subulata (Passifloraceae) Draft Genome Reveals the S-Locus Evolved after the Divergence of Turneroideae from Passifloroideae in a Stepwise Manner.</title>
        <authorList>
            <person name="Henning P.M."/>
            <person name="Roalson E.H."/>
            <person name="Mir W."/>
            <person name="McCubbin A.G."/>
            <person name="Shore J.S."/>
        </authorList>
    </citation>
    <scope>NUCLEOTIDE SEQUENCE</scope>
    <source>
        <strain evidence="9">F60SS</strain>
    </source>
</reference>
<dbReference type="GO" id="GO:0046910">
    <property type="term" value="F:pectinesterase inhibitor activity"/>
    <property type="evidence" value="ECO:0007669"/>
    <property type="project" value="UniProtKB-ARBA"/>
</dbReference>
<accession>A0A9Q0J4U4</accession>
<dbReference type="PANTHER" id="PTHR31080:SF87">
    <property type="entry name" value="PECTINESTERASE INHIBITOR 7"/>
    <property type="match status" value="1"/>
</dbReference>
<dbReference type="NCBIfam" id="TIGR01614">
    <property type="entry name" value="PME_inhib"/>
    <property type="match status" value="2"/>
</dbReference>
<dbReference type="EMBL" id="JAKUCV010006183">
    <property type="protein sequence ID" value="KAJ4828418.1"/>
    <property type="molecule type" value="Genomic_DNA"/>
</dbReference>